<reference evidence="3 4" key="1">
    <citation type="journal article" date="2012" name="New Phytol.">
        <title>Insight into trade-off between wood decay and parasitism from the genome of a fungal forest pathogen.</title>
        <authorList>
            <person name="Olson A."/>
            <person name="Aerts A."/>
            <person name="Asiegbu F."/>
            <person name="Belbahri L."/>
            <person name="Bouzid O."/>
            <person name="Broberg A."/>
            <person name="Canback B."/>
            <person name="Coutinho P.M."/>
            <person name="Cullen D."/>
            <person name="Dalman K."/>
            <person name="Deflorio G."/>
            <person name="van Diepen L.T."/>
            <person name="Dunand C."/>
            <person name="Duplessis S."/>
            <person name="Durling M."/>
            <person name="Gonthier P."/>
            <person name="Grimwood J."/>
            <person name="Fossdal C.G."/>
            <person name="Hansson D."/>
            <person name="Henrissat B."/>
            <person name="Hietala A."/>
            <person name="Himmelstrand K."/>
            <person name="Hoffmeister D."/>
            <person name="Hogberg N."/>
            <person name="James T.Y."/>
            <person name="Karlsson M."/>
            <person name="Kohler A."/>
            <person name="Kues U."/>
            <person name="Lee Y.H."/>
            <person name="Lin Y.C."/>
            <person name="Lind M."/>
            <person name="Lindquist E."/>
            <person name="Lombard V."/>
            <person name="Lucas S."/>
            <person name="Lunden K."/>
            <person name="Morin E."/>
            <person name="Murat C."/>
            <person name="Park J."/>
            <person name="Raffaello T."/>
            <person name="Rouze P."/>
            <person name="Salamov A."/>
            <person name="Schmutz J."/>
            <person name="Solheim H."/>
            <person name="Stahlberg J."/>
            <person name="Velez H."/>
            <person name="de Vries R.P."/>
            <person name="Wiebenga A."/>
            <person name="Woodward S."/>
            <person name="Yakovlev I."/>
            <person name="Garbelotto M."/>
            <person name="Martin F."/>
            <person name="Grigoriev I.V."/>
            <person name="Stenlid J."/>
        </authorList>
    </citation>
    <scope>NUCLEOTIDE SEQUENCE [LARGE SCALE GENOMIC DNA]</scope>
    <source>
        <strain evidence="3 4">TC 32-1</strain>
    </source>
</reference>
<feature type="transmembrane region" description="Helical" evidence="1">
    <location>
        <begin position="71"/>
        <end position="93"/>
    </location>
</feature>
<keyword evidence="1" id="KW-0812">Transmembrane</keyword>
<dbReference type="GeneID" id="20674002"/>
<evidence type="ECO:0000256" key="1">
    <source>
        <dbReference type="SAM" id="Phobius"/>
    </source>
</evidence>
<organism evidence="3 4">
    <name type="scientific">Heterobasidion irregulare (strain TC 32-1)</name>
    <dbReference type="NCBI Taxonomy" id="747525"/>
    <lineage>
        <taxon>Eukaryota</taxon>
        <taxon>Fungi</taxon>
        <taxon>Dikarya</taxon>
        <taxon>Basidiomycota</taxon>
        <taxon>Agaricomycotina</taxon>
        <taxon>Agaricomycetes</taxon>
        <taxon>Russulales</taxon>
        <taxon>Bondarzewiaceae</taxon>
        <taxon>Heterobasidion</taxon>
        <taxon>Heterobasidion annosum species complex</taxon>
    </lineage>
</organism>
<keyword evidence="4" id="KW-1185">Reference proteome</keyword>
<proteinExistence type="predicted"/>
<dbReference type="InParanoid" id="W4KK35"/>
<dbReference type="KEGG" id="hir:HETIRDRAFT_424707"/>
<keyword evidence="2" id="KW-0732">Signal</keyword>
<evidence type="ECO:0000256" key="2">
    <source>
        <dbReference type="SAM" id="SignalP"/>
    </source>
</evidence>
<dbReference type="RefSeq" id="XP_009542265.1">
    <property type="nucleotide sequence ID" value="XM_009543970.1"/>
</dbReference>
<feature type="chain" id="PRO_5004844488" evidence="2">
    <location>
        <begin position="22"/>
        <end position="144"/>
    </location>
</feature>
<name>W4KK35_HETIT</name>
<sequence length="144" mass="16306">MYMRISLIALACLLLALNVFAAPVKELKQLKLKRGEQPVKRQDEKHKPSHGWPFVAPTADLNGFRSPSLRFLYQFVLSYPARSTFIMPLCICLTMSRNEKLRVYAALSPVKPRMERTLCPEPSSQMISTFVIQLASVIVGLRAL</sequence>
<dbReference type="AlphaFoldDB" id="W4KK35"/>
<dbReference type="HOGENOM" id="CLU_1796717_0_0_1"/>
<keyword evidence="1" id="KW-0472">Membrane</keyword>
<evidence type="ECO:0000313" key="3">
    <source>
        <dbReference type="EMBL" id="ETW85401.1"/>
    </source>
</evidence>
<dbReference type="EMBL" id="KI925455">
    <property type="protein sequence ID" value="ETW85401.1"/>
    <property type="molecule type" value="Genomic_DNA"/>
</dbReference>
<protein>
    <submittedName>
        <fullName evidence="3">Uncharacterized protein</fullName>
    </submittedName>
</protein>
<gene>
    <name evidence="3" type="ORF">HETIRDRAFT_424707</name>
</gene>
<keyword evidence="1" id="KW-1133">Transmembrane helix</keyword>
<evidence type="ECO:0000313" key="4">
    <source>
        <dbReference type="Proteomes" id="UP000030671"/>
    </source>
</evidence>
<dbReference type="Proteomes" id="UP000030671">
    <property type="component" value="Unassembled WGS sequence"/>
</dbReference>
<feature type="signal peptide" evidence="2">
    <location>
        <begin position="1"/>
        <end position="21"/>
    </location>
</feature>
<accession>W4KK35</accession>